<dbReference type="CDD" id="cd00082">
    <property type="entry name" value="HisKA"/>
    <property type="match status" value="1"/>
</dbReference>
<feature type="domain" description="Signal transduction histidine kinase dimerisation/phosphoacceptor" evidence="4">
    <location>
        <begin position="73"/>
        <end position="129"/>
    </location>
</feature>
<keyword evidence="6" id="KW-1185">Reference proteome</keyword>
<proteinExistence type="predicted"/>
<dbReference type="GO" id="GO:0000155">
    <property type="term" value="F:phosphorelay sensor kinase activity"/>
    <property type="evidence" value="ECO:0007669"/>
    <property type="project" value="InterPro"/>
</dbReference>
<evidence type="ECO:0000256" key="2">
    <source>
        <dbReference type="ARBA" id="ARBA00004236"/>
    </source>
</evidence>
<dbReference type="OrthoDB" id="3530733at2"/>
<evidence type="ECO:0000313" key="6">
    <source>
        <dbReference type="Proteomes" id="UP000249304"/>
    </source>
</evidence>
<comment type="catalytic activity">
    <reaction evidence="1">
        <text>ATP + protein L-histidine = ADP + protein N-phospho-L-histidine.</text>
        <dbReference type="EC" id="2.7.13.3"/>
    </reaction>
</comment>
<dbReference type="Proteomes" id="UP000249304">
    <property type="component" value="Unassembled WGS sequence"/>
</dbReference>
<evidence type="ECO:0000256" key="3">
    <source>
        <dbReference type="ARBA" id="ARBA00012438"/>
    </source>
</evidence>
<protein>
    <recommendedName>
        <fullName evidence="3">histidine kinase</fullName>
        <ecNumber evidence="3">2.7.13.3</ecNumber>
    </recommendedName>
</protein>
<comment type="caution">
    <text evidence="5">The sequence shown here is derived from an EMBL/GenBank/DDBJ whole genome shotgun (WGS) entry which is preliminary data.</text>
</comment>
<dbReference type="EMBL" id="POUD01000055">
    <property type="protein sequence ID" value="PZG18237.1"/>
    <property type="molecule type" value="Genomic_DNA"/>
</dbReference>
<evidence type="ECO:0000256" key="1">
    <source>
        <dbReference type="ARBA" id="ARBA00000085"/>
    </source>
</evidence>
<dbReference type="RefSeq" id="WP_111179713.1">
    <property type="nucleotide sequence ID" value="NZ_POUD01000055.1"/>
</dbReference>
<dbReference type="GO" id="GO:0005886">
    <property type="term" value="C:plasma membrane"/>
    <property type="evidence" value="ECO:0007669"/>
    <property type="project" value="UniProtKB-SubCell"/>
</dbReference>
<reference evidence="5 6" key="1">
    <citation type="submission" date="2018-01" db="EMBL/GenBank/DDBJ databases">
        <title>Draft genome sequence of Nonomuraea sp. KC333.</title>
        <authorList>
            <person name="Sahin N."/>
            <person name="Saygin H."/>
            <person name="Ay H."/>
        </authorList>
    </citation>
    <scope>NUCLEOTIDE SEQUENCE [LARGE SCALE GENOMIC DNA]</scope>
    <source>
        <strain evidence="5 6">KC333</strain>
    </source>
</reference>
<dbReference type="SUPFAM" id="SSF47384">
    <property type="entry name" value="Homodimeric domain of signal transducing histidine kinase"/>
    <property type="match status" value="1"/>
</dbReference>
<evidence type="ECO:0000259" key="4">
    <source>
        <dbReference type="Pfam" id="PF00512"/>
    </source>
</evidence>
<dbReference type="Gene3D" id="1.10.287.130">
    <property type="match status" value="1"/>
</dbReference>
<accession>A0A2W2F9G8</accession>
<comment type="subcellular location">
    <subcellularLocation>
        <location evidence="2">Cell membrane</location>
    </subcellularLocation>
</comment>
<dbReference type="EC" id="2.7.13.3" evidence="3"/>
<dbReference type="Pfam" id="PF00512">
    <property type="entry name" value="HisKA"/>
    <property type="match status" value="1"/>
</dbReference>
<organism evidence="5 6">
    <name type="scientific">Nonomuraea aridisoli</name>
    <dbReference type="NCBI Taxonomy" id="2070368"/>
    <lineage>
        <taxon>Bacteria</taxon>
        <taxon>Bacillati</taxon>
        <taxon>Actinomycetota</taxon>
        <taxon>Actinomycetes</taxon>
        <taxon>Streptosporangiales</taxon>
        <taxon>Streptosporangiaceae</taxon>
        <taxon>Nonomuraea</taxon>
    </lineage>
</organism>
<sequence>MSAISTSEPRPCTYLLQAMAGELELINRCDTGGRMKERPDAAATRLVRAINAALVRSEEAEKRARCLLEEQCRLGADAAHALRTPVAALRAELEEAVLNPAHVDLDELLTRTLSAVGRLQEVIEQLQLLAGPSVAVLEAGGYGERLRRFAPR</sequence>
<dbReference type="InterPro" id="IPR003661">
    <property type="entry name" value="HisK_dim/P_dom"/>
</dbReference>
<dbReference type="InterPro" id="IPR036097">
    <property type="entry name" value="HisK_dim/P_sf"/>
</dbReference>
<dbReference type="AlphaFoldDB" id="A0A2W2F9G8"/>
<gene>
    <name evidence="5" type="ORF">C1J01_15705</name>
</gene>
<name>A0A2W2F9G8_9ACTN</name>
<evidence type="ECO:0000313" key="5">
    <source>
        <dbReference type="EMBL" id="PZG18237.1"/>
    </source>
</evidence>